<keyword evidence="4" id="KW-0804">Transcription</keyword>
<evidence type="ECO:0000313" key="8">
    <source>
        <dbReference type="Proteomes" id="UP000326179"/>
    </source>
</evidence>
<dbReference type="RefSeq" id="WP_153288334.1">
    <property type="nucleotide sequence ID" value="NZ_CP045643.1"/>
</dbReference>
<protein>
    <recommendedName>
        <fullName evidence="6">RNA polymerase sigma factor 70 region 4 type 2 domain-containing protein</fullName>
    </recommendedName>
</protein>
<evidence type="ECO:0000256" key="1">
    <source>
        <dbReference type="ARBA" id="ARBA00010641"/>
    </source>
</evidence>
<proteinExistence type="inferred from homology"/>
<feature type="domain" description="RNA polymerase sigma factor 70 region 4 type 2" evidence="6">
    <location>
        <begin position="200"/>
        <end position="246"/>
    </location>
</feature>
<evidence type="ECO:0000313" key="7">
    <source>
        <dbReference type="EMBL" id="QFZ73984.1"/>
    </source>
</evidence>
<dbReference type="InterPro" id="IPR036388">
    <property type="entry name" value="WH-like_DNA-bd_sf"/>
</dbReference>
<accession>A0A5Q0LAW8</accession>
<organism evidence="7 8">
    <name type="scientific">Streptomyces fagopyri</name>
    <dbReference type="NCBI Taxonomy" id="2662397"/>
    <lineage>
        <taxon>Bacteria</taxon>
        <taxon>Bacillati</taxon>
        <taxon>Actinomycetota</taxon>
        <taxon>Actinomycetes</taxon>
        <taxon>Kitasatosporales</taxon>
        <taxon>Streptomycetaceae</taxon>
        <taxon>Streptomyces</taxon>
    </lineage>
</organism>
<keyword evidence="3" id="KW-0731">Sigma factor</keyword>
<evidence type="ECO:0000256" key="5">
    <source>
        <dbReference type="SAM" id="MobiDB-lite"/>
    </source>
</evidence>
<dbReference type="GO" id="GO:0003677">
    <property type="term" value="F:DNA binding"/>
    <property type="evidence" value="ECO:0007669"/>
    <property type="project" value="InterPro"/>
</dbReference>
<feature type="compositionally biased region" description="Basic and acidic residues" evidence="5">
    <location>
        <begin position="1"/>
        <end position="11"/>
    </location>
</feature>
<dbReference type="EMBL" id="CP045643">
    <property type="protein sequence ID" value="QFZ73984.1"/>
    <property type="molecule type" value="Genomic_DNA"/>
</dbReference>
<gene>
    <name evidence="7" type="ORF">GFH48_12665</name>
</gene>
<name>A0A5Q0LAW8_9ACTN</name>
<evidence type="ECO:0000259" key="6">
    <source>
        <dbReference type="Pfam" id="PF08281"/>
    </source>
</evidence>
<dbReference type="Pfam" id="PF08281">
    <property type="entry name" value="Sigma70_r4_2"/>
    <property type="match status" value="1"/>
</dbReference>
<comment type="similarity">
    <text evidence="1">Belongs to the sigma-70 factor family. ECF subfamily.</text>
</comment>
<dbReference type="KEGG" id="sfy:GFH48_12665"/>
<feature type="region of interest" description="Disordered" evidence="5">
    <location>
        <begin position="1"/>
        <end position="27"/>
    </location>
</feature>
<dbReference type="Proteomes" id="UP000326179">
    <property type="component" value="Chromosome"/>
</dbReference>
<dbReference type="GO" id="GO:0006352">
    <property type="term" value="P:DNA-templated transcription initiation"/>
    <property type="evidence" value="ECO:0007669"/>
    <property type="project" value="InterPro"/>
</dbReference>
<dbReference type="Gene3D" id="1.10.10.10">
    <property type="entry name" value="Winged helix-like DNA-binding domain superfamily/Winged helix DNA-binding domain"/>
    <property type="match status" value="1"/>
</dbReference>
<keyword evidence="2" id="KW-0805">Transcription regulation</keyword>
<sequence>MQRSTKADRAGGDNPSPALSAAQELSPAEESARLAADAQIVDILRAEGFTGPRWGVVEERLMHYGWSVLMKWVQDGQIFEECSKINRGLRADETVRSILRDNREARSDLVTDTVIAASDSFRESLMIGRWEPGTSSLTTYFTGACIRSFPNSYRRWSKSLENRDLLLFDDAELVTVLDRDFALGDPDPAAAVIAKESEQSIIATLPTNLRKIAELRALGYMNTEIAKILNLSVDTVETRLARERKRRKRRR</sequence>
<evidence type="ECO:0000256" key="3">
    <source>
        <dbReference type="ARBA" id="ARBA00023082"/>
    </source>
</evidence>
<dbReference type="InterPro" id="IPR016032">
    <property type="entry name" value="Sig_transdc_resp-reg_C-effctor"/>
</dbReference>
<reference evidence="7 8" key="1">
    <citation type="submission" date="2019-10" db="EMBL/GenBank/DDBJ databases">
        <title>A novel species.</title>
        <authorList>
            <person name="Gao J."/>
        </authorList>
    </citation>
    <scope>NUCLEOTIDE SEQUENCE [LARGE SCALE GENOMIC DNA]</scope>
    <source>
        <strain evidence="7 8">QMT-28</strain>
    </source>
</reference>
<dbReference type="GO" id="GO:0016987">
    <property type="term" value="F:sigma factor activity"/>
    <property type="evidence" value="ECO:0007669"/>
    <property type="project" value="UniProtKB-KW"/>
</dbReference>
<dbReference type="InterPro" id="IPR013249">
    <property type="entry name" value="RNA_pol_sigma70_r4_t2"/>
</dbReference>
<dbReference type="AlphaFoldDB" id="A0A5Q0LAW8"/>
<keyword evidence="8" id="KW-1185">Reference proteome</keyword>
<evidence type="ECO:0000256" key="4">
    <source>
        <dbReference type="ARBA" id="ARBA00023163"/>
    </source>
</evidence>
<evidence type="ECO:0000256" key="2">
    <source>
        <dbReference type="ARBA" id="ARBA00023015"/>
    </source>
</evidence>
<dbReference type="SUPFAM" id="SSF46894">
    <property type="entry name" value="C-terminal effector domain of the bipartite response regulators"/>
    <property type="match status" value="1"/>
</dbReference>